<dbReference type="PANTHER" id="PTHR43099:SF5">
    <property type="entry name" value="HLYC_CORC FAMILY TRANSPORTER"/>
    <property type="match status" value="1"/>
</dbReference>
<evidence type="ECO:0000256" key="5">
    <source>
        <dbReference type="ARBA" id="ARBA00022989"/>
    </source>
</evidence>
<evidence type="ECO:0000313" key="14">
    <source>
        <dbReference type="Proteomes" id="UP001501736"/>
    </source>
</evidence>
<keyword evidence="7" id="KW-0129">CBS domain</keyword>
<evidence type="ECO:0000256" key="10">
    <source>
        <dbReference type="SAM" id="Phobius"/>
    </source>
</evidence>
<evidence type="ECO:0000256" key="9">
    <source>
        <dbReference type="SAM" id="MobiDB-lite"/>
    </source>
</evidence>
<dbReference type="InterPro" id="IPR002550">
    <property type="entry name" value="CNNM"/>
</dbReference>
<dbReference type="PANTHER" id="PTHR43099">
    <property type="entry name" value="UPF0053 PROTEIN YRKA"/>
    <property type="match status" value="1"/>
</dbReference>
<keyword evidence="5 8" id="KW-1133">Transmembrane helix</keyword>
<feature type="transmembrane region" description="Helical" evidence="10">
    <location>
        <begin position="98"/>
        <end position="120"/>
    </location>
</feature>
<feature type="compositionally biased region" description="Acidic residues" evidence="9">
    <location>
        <begin position="357"/>
        <end position="369"/>
    </location>
</feature>
<keyword evidence="4" id="KW-0677">Repeat</keyword>
<dbReference type="InterPro" id="IPR046342">
    <property type="entry name" value="CBS_dom_sf"/>
</dbReference>
<feature type="transmembrane region" description="Helical" evidence="10">
    <location>
        <begin position="132"/>
        <end position="151"/>
    </location>
</feature>
<dbReference type="SUPFAM" id="SSF54631">
    <property type="entry name" value="CBS-domain pair"/>
    <property type="match status" value="1"/>
</dbReference>
<feature type="domain" description="CBS" evidence="11">
    <location>
        <begin position="285"/>
        <end position="342"/>
    </location>
</feature>
<keyword evidence="3 8" id="KW-0812">Transmembrane</keyword>
<evidence type="ECO:0000259" key="11">
    <source>
        <dbReference type="PROSITE" id="PS51371"/>
    </source>
</evidence>
<dbReference type="RefSeq" id="WP_344717884.1">
    <property type="nucleotide sequence ID" value="NZ_BAAAYG010000002.1"/>
</dbReference>
<feature type="domain" description="CBS" evidence="11">
    <location>
        <begin position="221"/>
        <end position="280"/>
    </location>
</feature>
<feature type="region of interest" description="Disordered" evidence="9">
    <location>
        <begin position="342"/>
        <end position="409"/>
    </location>
</feature>
<dbReference type="CDD" id="cd04590">
    <property type="entry name" value="CBS_pair_CorC_HlyC_assoc"/>
    <property type="match status" value="1"/>
</dbReference>
<feature type="transmembrane region" description="Helical" evidence="10">
    <location>
        <begin position="60"/>
        <end position="78"/>
    </location>
</feature>
<keyword evidence="14" id="KW-1185">Reference proteome</keyword>
<dbReference type="Pfam" id="PF00571">
    <property type="entry name" value="CBS"/>
    <property type="match status" value="2"/>
</dbReference>
<dbReference type="Proteomes" id="UP001501736">
    <property type="component" value="Unassembled WGS sequence"/>
</dbReference>
<evidence type="ECO:0000256" key="6">
    <source>
        <dbReference type="ARBA" id="ARBA00023136"/>
    </source>
</evidence>
<comment type="subcellular location">
    <subcellularLocation>
        <location evidence="1">Cell membrane</location>
        <topology evidence="1">Multi-pass membrane protein</topology>
    </subcellularLocation>
</comment>
<evidence type="ECO:0000256" key="8">
    <source>
        <dbReference type="PROSITE-ProRule" id="PRU01193"/>
    </source>
</evidence>
<accession>A0ABP6R8C7</accession>
<organism evidence="13 14">
    <name type="scientific">Nesterenkonia halobia</name>
    <dbReference type="NCBI Taxonomy" id="37922"/>
    <lineage>
        <taxon>Bacteria</taxon>
        <taxon>Bacillati</taxon>
        <taxon>Actinomycetota</taxon>
        <taxon>Actinomycetes</taxon>
        <taxon>Micrococcales</taxon>
        <taxon>Micrococcaceae</taxon>
        <taxon>Nesterenkonia</taxon>
    </lineage>
</organism>
<evidence type="ECO:0000313" key="13">
    <source>
        <dbReference type="EMBL" id="GAA3280776.1"/>
    </source>
</evidence>
<dbReference type="InterPro" id="IPR051676">
    <property type="entry name" value="UPF0053_domain"/>
</dbReference>
<dbReference type="PROSITE" id="PS51846">
    <property type="entry name" value="CNNM"/>
    <property type="match status" value="1"/>
</dbReference>
<evidence type="ECO:0000256" key="1">
    <source>
        <dbReference type="ARBA" id="ARBA00004651"/>
    </source>
</evidence>
<keyword evidence="6 8" id="KW-0472">Membrane</keyword>
<dbReference type="InterPro" id="IPR044751">
    <property type="entry name" value="Ion_transp-like_CBS"/>
</dbReference>
<sequence length="409" mass="44077">MGGDLMGAVWLIVLLAGNAFFVGGEFAVMSARRSQIEPKAEAGSRRAKTALHAMEHVSQMLAVAQLGITVCSLLILLMSEPAIHHLLTEPLVDLGLPASVAGTAAFVVALVLVTFLHVTFGEMVPKNFAVSVADRAVLLLAPPMVLLSRILHPVILLLNAAANLVLRAVGVTPRDEVVSTFTLEDMQSIVAESTRDGTVHDEAGVIAGALSFSEVTASDVMVPLSEVVTVPADVSPKKVERAVGRTGFSRFVVADGDDAFIGYVHLKDVMSLPASRYRESIPVTAIRSLGNMTGGDQVEDCLAQMQRTGSHLARVIDEDGETRGILFLEDVLEVLVGEIHDATQSRDSRRRHRVEEEPAEEEPLEEEREVELAGRAGPAVRTAPAERRRDADSRPEELRFVRNRGPGVR</sequence>
<dbReference type="Pfam" id="PF01595">
    <property type="entry name" value="CNNM"/>
    <property type="match status" value="1"/>
</dbReference>
<evidence type="ECO:0000256" key="2">
    <source>
        <dbReference type="ARBA" id="ARBA00022475"/>
    </source>
</evidence>
<evidence type="ECO:0000256" key="3">
    <source>
        <dbReference type="ARBA" id="ARBA00022692"/>
    </source>
</evidence>
<evidence type="ECO:0000259" key="12">
    <source>
        <dbReference type="PROSITE" id="PS51846"/>
    </source>
</evidence>
<dbReference type="PROSITE" id="PS51371">
    <property type="entry name" value="CBS"/>
    <property type="match status" value="2"/>
</dbReference>
<dbReference type="SMART" id="SM00116">
    <property type="entry name" value="CBS"/>
    <property type="match status" value="2"/>
</dbReference>
<dbReference type="InterPro" id="IPR000644">
    <property type="entry name" value="CBS_dom"/>
</dbReference>
<evidence type="ECO:0000256" key="7">
    <source>
        <dbReference type="PROSITE-ProRule" id="PRU00703"/>
    </source>
</evidence>
<evidence type="ECO:0000256" key="4">
    <source>
        <dbReference type="ARBA" id="ARBA00022737"/>
    </source>
</evidence>
<proteinExistence type="predicted"/>
<gene>
    <name evidence="13" type="ORF">GCM10020260_05460</name>
</gene>
<protein>
    <submittedName>
        <fullName evidence="13">Hemolysin family protein</fullName>
    </submittedName>
</protein>
<feature type="transmembrane region" description="Helical" evidence="10">
    <location>
        <begin position="6"/>
        <end position="29"/>
    </location>
</feature>
<reference evidence="14" key="1">
    <citation type="journal article" date="2019" name="Int. J. Syst. Evol. Microbiol.">
        <title>The Global Catalogue of Microorganisms (GCM) 10K type strain sequencing project: providing services to taxonomists for standard genome sequencing and annotation.</title>
        <authorList>
            <consortium name="The Broad Institute Genomics Platform"/>
            <consortium name="The Broad Institute Genome Sequencing Center for Infectious Disease"/>
            <person name="Wu L."/>
            <person name="Ma J."/>
        </authorList>
    </citation>
    <scope>NUCLEOTIDE SEQUENCE [LARGE SCALE GENOMIC DNA]</scope>
    <source>
        <strain evidence="14">JCM 11483</strain>
    </source>
</reference>
<dbReference type="EMBL" id="BAAAYG010000002">
    <property type="protein sequence ID" value="GAA3280776.1"/>
    <property type="molecule type" value="Genomic_DNA"/>
</dbReference>
<keyword evidence="2" id="KW-1003">Cell membrane</keyword>
<feature type="domain" description="CNNM transmembrane" evidence="12">
    <location>
        <begin position="1"/>
        <end position="210"/>
    </location>
</feature>
<dbReference type="Gene3D" id="3.10.580.10">
    <property type="entry name" value="CBS-domain"/>
    <property type="match status" value="1"/>
</dbReference>
<comment type="caution">
    <text evidence="13">The sequence shown here is derived from an EMBL/GenBank/DDBJ whole genome shotgun (WGS) entry which is preliminary data.</text>
</comment>
<feature type="compositionally biased region" description="Basic and acidic residues" evidence="9">
    <location>
        <begin position="384"/>
        <end position="400"/>
    </location>
</feature>
<name>A0ABP6R8C7_9MICC</name>